<dbReference type="Pfam" id="PF00348">
    <property type="entry name" value="polyprenyl_synt"/>
    <property type="match status" value="1"/>
</dbReference>
<evidence type="ECO:0000256" key="6">
    <source>
        <dbReference type="ARBA" id="ARBA00022723"/>
    </source>
</evidence>
<keyword evidence="9" id="KW-0496">Mitochondrion</keyword>
<dbReference type="AlphaFoldDB" id="A0AAJ7SY70"/>
<comment type="subcellular location">
    <subcellularLocation>
        <location evidence="2">Mitochondrion</location>
    </subcellularLocation>
</comment>
<evidence type="ECO:0000256" key="5">
    <source>
        <dbReference type="ARBA" id="ARBA00022679"/>
    </source>
</evidence>
<evidence type="ECO:0000256" key="21">
    <source>
        <dbReference type="RuleBase" id="RU004466"/>
    </source>
</evidence>
<dbReference type="InterPro" id="IPR033749">
    <property type="entry name" value="Polyprenyl_synt_CS"/>
</dbReference>
<dbReference type="PANTHER" id="PTHR12001">
    <property type="entry name" value="GERANYLGERANYL PYROPHOSPHATE SYNTHASE"/>
    <property type="match status" value="1"/>
</dbReference>
<dbReference type="GO" id="GO:0032478">
    <property type="term" value="C:heterotetrameric polyprenyl diphosphate synthase complex"/>
    <property type="evidence" value="ECO:0007669"/>
    <property type="project" value="UniProtKB-ARBA"/>
</dbReference>
<dbReference type="GeneID" id="116940998"/>
<evidence type="ECO:0000256" key="13">
    <source>
        <dbReference type="ARBA" id="ARBA00057934"/>
    </source>
</evidence>
<dbReference type="InterPro" id="IPR000092">
    <property type="entry name" value="Polyprenyl_synt"/>
</dbReference>
<dbReference type="SUPFAM" id="SSF48576">
    <property type="entry name" value="Terpenoid synthases"/>
    <property type="match status" value="1"/>
</dbReference>
<sequence length="425" mass="46769">MLPTINMAAPLRRGLRAGRVLRAGLRTHLVAPADGPLAAPAGVSPLPRAGPAALAAVRARRCTPCLRPLSFTRETNCTLISRFLHTTCSAYRCTQAPMKERHQNPYKLVQDDMSNLCDDIKKELVTGIADLRDMTHYYFDGKGKSFRPMVVLLMARACNFHQHNTSEVSDSQRRIAMVAEMIHTASLVHDDVIDKANTRRGKPAVNFKWGEKKAILAGDFILSAASVALARLGNGDVVSLLSQVIDDLVNGEFMQLGSKENENERFAHYLKKNFKKTASLIAHSAKAVAVLGEVDTDVQEIAFMYGKHLGIAFQLIDDVLDFTACGNQLGKPAAADLKLGLATAPVLFACDKHPELHSMIMRRFSLTGDVEKAWEHVLESDGVQQTRDLAQRYCSEAVKLISTLRPSPERDALIGITEMVLTRDK</sequence>
<evidence type="ECO:0000256" key="10">
    <source>
        <dbReference type="ARBA" id="ARBA00023229"/>
    </source>
</evidence>
<dbReference type="PROSITE" id="PS00444">
    <property type="entry name" value="POLYPRENYL_SYNTHASE_2"/>
    <property type="match status" value="1"/>
</dbReference>
<dbReference type="FunFam" id="1.10.600.10:FF:000011">
    <property type="entry name" value="Decaprenyl diphosphate synthase subunit 1"/>
    <property type="match status" value="1"/>
</dbReference>
<dbReference type="CTD" id="23590"/>
<comment type="pathway">
    <text evidence="3">Cofactor biosynthesis; ubiquinone biosynthesis.</text>
</comment>
<dbReference type="GO" id="GO:0008299">
    <property type="term" value="P:isoprenoid biosynthetic process"/>
    <property type="evidence" value="ECO:0007669"/>
    <property type="project" value="UniProtKB-KW"/>
</dbReference>
<comment type="subunit">
    <text evidence="14">Heterotetramer composed of 2 PDSS1/DPS1 and 2 PDSS2/DLP1 subunits.</text>
</comment>
<evidence type="ECO:0000313" key="22">
    <source>
        <dbReference type="Proteomes" id="UP001318040"/>
    </source>
</evidence>
<keyword evidence="5 21" id="KW-0808">Transferase</keyword>
<keyword evidence="22" id="KW-1185">Reference proteome</keyword>
<evidence type="ECO:0000256" key="8">
    <source>
        <dbReference type="ARBA" id="ARBA00023098"/>
    </source>
</evidence>
<keyword evidence="7" id="KW-0460">Magnesium</keyword>
<evidence type="ECO:0000256" key="19">
    <source>
        <dbReference type="ARBA" id="ARBA00083689"/>
    </source>
</evidence>
<dbReference type="EC" id="2.5.1.91" evidence="15"/>
<evidence type="ECO:0000256" key="1">
    <source>
        <dbReference type="ARBA" id="ARBA00001946"/>
    </source>
</evidence>
<dbReference type="Proteomes" id="UP001318040">
    <property type="component" value="Chromosome 10"/>
</dbReference>
<dbReference type="Gene3D" id="1.10.600.10">
    <property type="entry name" value="Farnesyl Diphosphate Synthase"/>
    <property type="match status" value="1"/>
</dbReference>
<evidence type="ECO:0000256" key="16">
    <source>
        <dbReference type="ARBA" id="ARBA00073240"/>
    </source>
</evidence>
<protein>
    <recommendedName>
        <fullName evidence="16">All trans-polyprenyl-diphosphate synthase PDSS1</fullName>
        <ecNumber evidence="15">2.5.1.91</ecNumber>
    </recommendedName>
    <alternativeName>
        <fullName evidence="19">All-trans-decaprenyl-diphosphate synthase subunit 1</fullName>
    </alternativeName>
    <alternativeName>
        <fullName evidence="17">Decaprenyl-diphosphate synthase subunit 1</fullName>
    </alternativeName>
    <alternativeName>
        <fullName evidence="18">Solanesyl-diphosphate synthase subunit 1</fullName>
    </alternativeName>
    <alternativeName>
        <fullName evidence="20">Trans-prenyltransferase 1</fullName>
    </alternativeName>
</protein>
<dbReference type="GO" id="GO:0006744">
    <property type="term" value="P:ubiquinone biosynthetic process"/>
    <property type="evidence" value="ECO:0007669"/>
    <property type="project" value="TreeGrafter"/>
</dbReference>
<evidence type="ECO:0000256" key="14">
    <source>
        <dbReference type="ARBA" id="ARBA00064334"/>
    </source>
</evidence>
<keyword evidence="10" id="KW-0414">Isoprene biosynthesis</keyword>
<comment type="function">
    <text evidence="13">Heterotetrameric enzyme that catalyzes the condensation of farnesyl diphosphate (FPP), which acts as a primer, and isopentenyl diphosphate (IPP) to produce prenyl diphosphates of varying chain lengths and participates in the determination of the side chain of ubiquinone. Supplies nona and decaprenyl diphosphate, the precursors for the side chain of the isoprenoid quinones ubiquinone-9 (Q9)and ubiquinone-10 (Q10) respectively. The enzyme adds isopentenyl diphosphate molecules sequentially to farnesyl diphosphate with trans stereochemistry.</text>
</comment>
<comment type="similarity">
    <text evidence="4 21">Belongs to the FPP/GGPP synthase family.</text>
</comment>
<comment type="cofactor">
    <cofactor evidence="1">
        <name>Mg(2+)</name>
        <dbReference type="ChEBI" id="CHEBI:18420"/>
    </cofactor>
</comment>
<evidence type="ECO:0000256" key="18">
    <source>
        <dbReference type="ARBA" id="ARBA00083184"/>
    </source>
</evidence>
<evidence type="ECO:0000256" key="20">
    <source>
        <dbReference type="ARBA" id="ARBA00084036"/>
    </source>
</evidence>
<evidence type="ECO:0000256" key="3">
    <source>
        <dbReference type="ARBA" id="ARBA00004749"/>
    </source>
</evidence>
<reference evidence="23" key="1">
    <citation type="submission" date="2025-08" db="UniProtKB">
        <authorList>
            <consortium name="RefSeq"/>
        </authorList>
    </citation>
    <scope>IDENTIFICATION</scope>
    <source>
        <tissue evidence="23">Sperm</tissue>
    </source>
</reference>
<evidence type="ECO:0000256" key="12">
    <source>
        <dbReference type="ARBA" id="ARBA00051100"/>
    </source>
</evidence>
<proteinExistence type="inferred from homology"/>
<dbReference type="CDD" id="cd00685">
    <property type="entry name" value="Trans_IPPS_HT"/>
    <property type="match status" value="1"/>
</dbReference>
<dbReference type="SFLD" id="SFLDS00005">
    <property type="entry name" value="Isoprenoid_Synthase_Type_I"/>
    <property type="match status" value="1"/>
</dbReference>
<dbReference type="RefSeq" id="XP_032807419.1">
    <property type="nucleotide sequence ID" value="XM_032951528.1"/>
</dbReference>
<dbReference type="GO" id="GO:0097269">
    <property type="term" value="F:all-trans-decaprenyl-diphosphate synthase activity"/>
    <property type="evidence" value="ECO:0007669"/>
    <property type="project" value="UniProtKB-EC"/>
</dbReference>
<dbReference type="PROSITE" id="PS00723">
    <property type="entry name" value="POLYPRENYL_SYNTHASE_1"/>
    <property type="match status" value="1"/>
</dbReference>
<dbReference type="GO" id="GO:0046872">
    <property type="term" value="F:metal ion binding"/>
    <property type="evidence" value="ECO:0007669"/>
    <property type="project" value="UniProtKB-KW"/>
</dbReference>
<evidence type="ECO:0000256" key="11">
    <source>
        <dbReference type="ARBA" id="ARBA00050825"/>
    </source>
</evidence>
<dbReference type="InterPro" id="IPR008949">
    <property type="entry name" value="Isoprenoid_synthase_dom_sf"/>
</dbReference>
<evidence type="ECO:0000256" key="17">
    <source>
        <dbReference type="ARBA" id="ARBA00080324"/>
    </source>
</evidence>
<keyword evidence="8" id="KW-0443">Lipid metabolism</keyword>
<name>A0AAJ7SY70_PETMA</name>
<evidence type="ECO:0000256" key="7">
    <source>
        <dbReference type="ARBA" id="ARBA00022842"/>
    </source>
</evidence>
<keyword evidence="6" id="KW-0479">Metal-binding</keyword>
<accession>A0AAJ7SY70</accession>
<evidence type="ECO:0000256" key="4">
    <source>
        <dbReference type="ARBA" id="ARBA00006706"/>
    </source>
</evidence>
<gene>
    <name evidence="23" type="primary">PDSS1</name>
</gene>
<evidence type="ECO:0000256" key="2">
    <source>
        <dbReference type="ARBA" id="ARBA00004173"/>
    </source>
</evidence>
<evidence type="ECO:0000256" key="15">
    <source>
        <dbReference type="ARBA" id="ARBA00066510"/>
    </source>
</evidence>
<dbReference type="PANTHER" id="PTHR12001:SF69">
    <property type="entry name" value="ALL TRANS-POLYPRENYL-DIPHOSPHATE SYNTHASE PDSS1"/>
    <property type="match status" value="1"/>
</dbReference>
<comment type="catalytic activity">
    <reaction evidence="11">
        <text>6 isopentenyl diphosphate + (2E,6E)-farnesyl diphosphate = all-trans-nonaprenyl diphosphate + 6 diphosphate</text>
        <dbReference type="Rhea" id="RHEA:55364"/>
        <dbReference type="ChEBI" id="CHEBI:33019"/>
        <dbReference type="ChEBI" id="CHEBI:58391"/>
        <dbReference type="ChEBI" id="CHEBI:128769"/>
        <dbReference type="ChEBI" id="CHEBI:175763"/>
    </reaction>
    <physiologicalReaction direction="left-to-right" evidence="11">
        <dbReference type="Rhea" id="RHEA:55365"/>
    </physiologicalReaction>
</comment>
<evidence type="ECO:0000256" key="9">
    <source>
        <dbReference type="ARBA" id="ARBA00023128"/>
    </source>
</evidence>
<comment type="catalytic activity">
    <reaction evidence="12">
        <text>7 isopentenyl diphosphate + (2E,6E)-farnesyl diphosphate = all-trans-decaprenyl diphosphate + 7 diphosphate</text>
        <dbReference type="Rhea" id="RHEA:27802"/>
        <dbReference type="ChEBI" id="CHEBI:33019"/>
        <dbReference type="ChEBI" id="CHEBI:60721"/>
        <dbReference type="ChEBI" id="CHEBI:128769"/>
        <dbReference type="ChEBI" id="CHEBI:175763"/>
        <dbReference type="EC" id="2.5.1.91"/>
    </reaction>
    <physiologicalReaction direction="left-to-right" evidence="12">
        <dbReference type="Rhea" id="RHEA:27803"/>
    </physiologicalReaction>
</comment>
<evidence type="ECO:0000313" key="23">
    <source>
        <dbReference type="RefSeq" id="XP_032807419.1"/>
    </source>
</evidence>
<organism evidence="22 23">
    <name type="scientific">Petromyzon marinus</name>
    <name type="common">Sea lamprey</name>
    <dbReference type="NCBI Taxonomy" id="7757"/>
    <lineage>
        <taxon>Eukaryota</taxon>
        <taxon>Metazoa</taxon>
        <taxon>Chordata</taxon>
        <taxon>Craniata</taxon>
        <taxon>Vertebrata</taxon>
        <taxon>Cyclostomata</taxon>
        <taxon>Hyperoartia</taxon>
        <taxon>Petromyzontiformes</taxon>
        <taxon>Petromyzontidae</taxon>
        <taxon>Petromyzon</taxon>
    </lineage>
</organism>